<accession>A0A1H5YDK9</accession>
<gene>
    <name evidence="1" type="ORF">SAMN04488244_10933</name>
</gene>
<evidence type="ECO:0000313" key="1">
    <source>
        <dbReference type="EMBL" id="SEG22133.1"/>
    </source>
</evidence>
<sequence length="69" mass="7683">MFDCVTDALIHITRIMPGYSDSNRTNLLFWSVIKQNLPLIPICVTNGRNLAAGSCSFNPWSVKTKILDA</sequence>
<evidence type="ECO:0000313" key="2">
    <source>
        <dbReference type="Proteomes" id="UP000236721"/>
    </source>
</evidence>
<dbReference type="EMBL" id="FNVG01000009">
    <property type="protein sequence ID" value="SEG22133.1"/>
    <property type="molecule type" value="Genomic_DNA"/>
</dbReference>
<organism evidence="1 2">
    <name type="scientific">Vibrio hangzhouensis</name>
    <dbReference type="NCBI Taxonomy" id="462991"/>
    <lineage>
        <taxon>Bacteria</taxon>
        <taxon>Pseudomonadati</taxon>
        <taxon>Pseudomonadota</taxon>
        <taxon>Gammaproteobacteria</taxon>
        <taxon>Vibrionales</taxon>
        <taxon>Vibrionaceae</taxon>
        <taxon>Vibrio</taxon>
    </lineage>
</organism>
<reference evidence="2" key="1">
    <citation type="submission" date="2016-10" db="EMBL/GenBank/DDBJ databases">
        <authorList>
            <person name="Varghese N."/>
            <person name="Submissions S."/>
        </authorList>
    </citation>
    <scope>NUCLEOTIDE SEQUENCE [LARGE SCALE GENOMIC DNA]</scope>
    <source>
        <strain evidence="2">CGMCC 1.7062</strain>
    </source>
</reference>
<protein>
    <submittedName>
        <fullName evidence="1">Uncharacterized protein</fullName>
    </submittedName>
</protein>
<proteinExistence type="predicted"/>
<name>A0A1H5YDK9_9VIBR</name>
<dbReference type="AlphaFoldDB" id="A0A1H5YDK9"/>
<keyword evidence="2" id="KW-1185">Reference proteome</keyword>
<dbReference type="Proteomes" id="UP000236721">
    <property type="component" value="Unassembled WGS sequence"/>
</dbReference>